<dbReference type="Proteomes" id="UP000003157">
    <property type="component" value="Unassembled WGS sequence"/>
</dbReference>
<evidence type="ECO:0000313" key="3">
    <source>
        <dbReference type="Proteomes" id="UP000003157"/>
    </source>
</evidence>
<organism evidence="2 3">
    <name type="scientific">Coprobacillus cateniformis</name>
    <dbReference type="NCBI Taxonomy" id="100884"/>
    <lineage>
        <taxon>Bacteria</taxon>
        <taxon>Bacillati</taxon>
        <taxon>Bacillota</taxon>
        <taxon>Erysipelotrichia</taxon>
        <taxon>Erysipelotrichales</taxon>
        <taxon>Coprobacillaceae</taxon>
        <taxon>Coprobacillus</taxon>
    </lineage>
</organism>
<dbReference type="EMBL" id="ADKX01000036">
    <property type="protein sequence ID" value="EFW04465.1"/>
    <property type="molecule type" value="Genomic_DNA"/>
</dbReference>
<dbReference type="InterPro" id="IPR036641">
    <property type="entry name" value="HPT_dom_sf"/>
</dbReference>
<dbReference type="InterPro" id="IPR008207">
    <property type="entry name" value="Sig_transdc_His_kin_Hpt_dom"/>
</dbReference>
<dbReference type="GeneID" id="78230138"/>
<evidence type="ECO:0000259" key="1">
    <source>
        <dbReference type="Pfam" id="PF01627"/>
    </source>
</evidence>
<dbReference type="GO" id="GO:0000160">
    <property type="term" value="P:phosphorelay signal transduction system"/>
    <property type="evidence" value="ECO:0007669"/>
    <property type="project" value="InterPro"/>
</dbReference>
<name>E7GBQ3_9FIRM</name>
<dbReference type="Gene3D" id="1.20.120.160">
    <property type="entry name" value="HPT domain"/>
    <property type="match status" value="1"/>
</dbReference>
<keyword evidence="3" id="KW-1185">Reference proteome</keyword>
<dbReference type="eggNOG" id="COG2198">
    <property type="taxonomic scope" value="Bacteria"/>
</dbReference>
<dbReference type="Pfam" id="PF01627">
    <property type="entry name" value="Hpt"/>
    <property type="match status" value="1"/>
</dbReference>
<dbReference type="RefSeq" id="WP_008789294.1">
    <property type="nucleotide sequence ID" value="NZ_AKCB01000001.1"/>
</dbReference>
<dbReference type="SUPFAM" id="SSF47226">
    <property type="entry name" value="Histidine-containing phosphotransfer domain, HPT domain"/>
    <property type="match status" value="1"/>
</dbReference>
<protein>
    <recommendedName>
        <fullName evidence="1">HPt domain-containing protein</fullName>
    </recommendedName>
</protein>
<dbReference type="STRING" id="100884.GCA_000269565_02304"/>
<dbReference type="HOGENOM" id="CLU_131453_0_1_9"/>
<evidence type="ECO:0000313" key="2">
    <source>
        <dbReference type="EMBL" id="EFW04465.1"/>
    </source>
</evidence>
<accession>E7GBQ3</accession>
<gene>
    <name evidence="2" type="ORF">HMPREF9488_02194</name>
</gene>
<sequence>MMNVKECYEMFGGNYEEIMRLLMTEARVIKYLLKFRKDTCMQELTKALKEERYEDAFRYAHTLKGVSTNLMMERLVVSSCELTEALRHNETDVEDLYNNVKEDYDLIIEAIRCLEEE</sequence>
<dbReference type="AlphaFoldDB" id="E7GBQ3"/>
<dbReference type="OrthoDB" id="1669200at2"/>
<comment type="caution">
    <text evidence="2">The sequence shown here is derived from an EMBL/GenBank/DDBJ whole genome shotgun (WGS) entry which is preliminary data.</text>
</comment>
<feature type="domain" description="HPt" evidence="1">
    <location>
        <begin position="39"/>
        <end position="103"/>
    </location>
</feature>
<proteinExistence type="predicted"/>
<reference evidence="2 3" key="1">
    <citation type="submission" date="2010-12" db="EMBL/GenBank/DDBJ databases">
        <title>The Genome Sequence of Coprobacillus sp. strain 29_1.</title>
        <authorList>
            <consortium name="The Broad Institute Genome Sequencing Platform"/>
            <person name="Earl A."/>
            <person name="Ward D."/>
            <person name="Feldgarden M."/>
            <person name="Gevers D."/>
            <person name="Daigneault M."/>
            <person name="Sibley C.D."/>
            <person name="White A."/>
            <person name="Strauss J."/>
            <person name="Allen-Vercoe E."/>
            <person name="Young S.K."/>
            <person name="Zeng Q."/>
            <person name="Gargeya S."/>
            <person name="Fitzgerald M."/>
            <person name="Haas B."/>
            <person name="Abouelleil A."/>
            <person name="Alvarado L."/>
            <person name="Arachchi H.M."/>
            <person name="Berlin A."/>
            <person name="Brown A."/>
            <person name="Chapman S.B."/>
            <person name="Chen Z."/>
            <person name="Dunbar C."/>
            <person name="Freedman E."/>
            <person name="Gearin G."/>
            <person name="Gellesch M."/>
            <person name="Goldberg J."/>
            <person name="Griggs A."/>
            <person name="Gujja S."/>
            <person name="Heilman E."/>
            <person name="Heiman D."/>
            <person name="Howarth C."/>
            <person name="Larson L."/>
            <person name="Lui A."/>
            <person name="MacDonald P.J.P."/>
            <person name="Mehta T."/>
            <person name="Montmayeur A."/>
            <person name="Murphy C."/>
            <person name="Neiman D."/>
            <person name="Pearson M."/>
            <person name="Priest M."/>
            <person name="Roberts A."/>
            <person name="Saif S."/>
            <person name="Shea T."/>
            <person name="Shenoy N."/>
            <person name="Sisk P."/>
            <person name="Stolte C."/>
            <person name="Sykes S."/>
            <person name="White J."/>
            <person name="Yandava C."/>
            <person name="Nusbaum C."/>
            <person name="Birren B."/>
        </authorList>
    </citation>
    <scope>NUCLEOTIDE SEQUENCE [LARGE SCALE GENOMIC DNA]</scope>
    <source>
        <strain evidence="2 3">29_1</strain>
    </source>
</reference>